<keyword evidence="7" id="KW-1185">Reference proteome</keyword>
<comment type="caution">
    <text evidence="6">The sequence shown here is derived from an EMBL/GenBank/DDBJ whole genome shotgun (WGS) entry which is preliminary data.</text>
</comment>
<feature type="domain" description="Methyltransferase type 11" evidence="5">
    <location>
        <begin position="90"/>
        <end position="188"/>
    </location>
</feature>
<evidence type="ECO:0000256" key="1">
    <source>
        <dbReference type="ARBA" id="ARBA00008361"/>
    </source>
</evidence>
<keyword evidence="4" id="KW-0812">Transmembrane</keyword>
<keyword evidence="2" id="KW-0489">Methyltransferase</keyword>
<dbReference type="Gene3D" id="3.40.50.150">
    <property type="entry name" value="Vaccinia Virus protein VP39"/>
    <property type="match status" value="1"/>
</dbReference>
<reference evidence="6 7" key="1">
    <citation type="submission" date="2021-06" db="EMBL/GenBank/DDBJ databases">
        <title>Caerostris extrusa draft genome.</title>
        <authorList>
            <person name="Kono N."/>
            <person name="Arakawa K."/>
        </authorList>
    </citation>
    <scope>NUCLEOTIDE SEQUENCE [LARGE SCALE GENOMIC DNA]</scope>
</reference>
<evidence type="ECO:0000313" key="7">
    <source>
        <dbReference type="Proteomes" id="UP001054945"/>
    </source>
</evidence>
<sequence>MLQKGLESKLNLFNRAGVTIILLMIRAMISSKLKRQCFSFYFYLFLFSDNCVMYRLPKLIAFPHRRPDEYYKDLQERPGWKDLDGEVVMDVGCGSGRYSTINILKYYPKIEKLIAIDNYTPSIYFASTRNTESKIEYRLADIEDRSTLEKWEGKISKIFSTNCFTHVDPEKAFRNVHYLLKPGGEAIITFVSKSQYYDIFLDVILRKEFKEYSAPIATYPRALRQKLDASDYETFLKKSGLTKIVCEDERQLFFHENIECCFMAIRHCNLASDVPRIRRDEFDQDFSQEFLRRIEPDPDDGRFYVKFTVVKIIAKKEN</sequence>
<gene>
    <name evidence="6" type="primary">X975_02098</name>
    <name evidence="6" type="ORF">CEXT_529591</name>
</gene>
<dbReference type="Pfam" id="PF08241">
    <property type="entry name" value="Methyltransf_11"/>
    <property type="match status" value="1"/>
</dbReference>
<dbReference type="InterPro" id="IPR051052">
    <property type="entry name" value="Diverse_substrate_MTase"/>
</dbReference>
<dbReference type="PANTHER" id="PTHR44942">
    <property type="entry name" value="METHYLTRANSF_11 DOMAIN-CONTAINING PROTEIN"/>
    <property type="match status" value="1"/>
</dbReference>
<proteinExistence type="inferred from homology"/>
<dbReference type="SUPFAM" id="SSF53335">
    <property type="entry name" value="S-adenosyl-L-methionine-dependent methyltransferases"/>
    <property type="match status" value="1"/>
</dbReference>
<comment type="similarity">
    <text evidence="1">Belongs to the methyltransferase superfamily.</text>
</comment>
<dbReference type="CDD" id="cd02440">
    <property type="entry name" value="AdoMet_MTases"/>
    <property type="match status" value="1"/>
</dbReference>
<keyword evidence="4" id="KW-0472">Membrane</keyword>
<evidence type="ECO:0000256" key="2">
    <source>
        <dbReference type="ARBA" id="ARBA00022603"/>
    </source>
</evidence>
<evidence type="ECO:0000256" key="4">
    <source>
        <dbReference type="SAM" id="Phobius"/>
    </source>
</evidence>
<organism evidence="6 7">
    <name type="scientific">Caerostris extrusa</name>
    <name type="common">Bark spider</name>
    <name type="synonym">Caerostris bankana</name>
    <dbReference type="NCBI Taxonomy" id="172846"/>
    <lineage>
        <taxon>Eukaryota</taxon>
        <taxon>Metazoa</taxon>
        <taxon>Ecdysozoa</taxon>
        <taxon>Arthropoda</taxon>
        <taxon>Chelicerata</taxon>
        <taxon>Arachnida</taxon>
        <taxon>Araneae</taxon>
        <taxon>Araneomorphae</taxon>
        <taxon>Entelegynae</taxon>
        <taxon>Araneoidea</taxon>
        <taxon>Araneidae</taxon>
        <taxon>Caerostris</taxon>
    </lineage>
</organism>
<dbReference type="InterPro" id="IPR013216">
    <property type="entry name" value="Methyltransf_11"/>
</dbReference>
<dbReference type="InterPro" id="IPR029063">
    <property type="entry name" value="SAM-dependent_MTases_sf"/>
</dbReference>
<keyword evidence="3" id="KW-0808">Transferase</keyword>
<dbReference type="PANTHER" id="PTHR44942:SF4">
    <property type="entry name" value="METHYLTRANSFERASE TYPE 11 DOMAIN-CONTAINING PROTEIN"/>
    <property type="match status" value="1"/>
</dbReference>
<accession>A0AAV4Y4X4</accession>
<dbReference type="AlphaFoldDB" id="A0AAV4Y4X4"/>
<feature type="transmembrane region" description="Helical" evidence="4">
    <location>
        <begin position="12"/>
        <end position="29"/>
    </location>
</feature>
<dbReference type="EMBL" id="BPLR01001265">
    <property type="protein sequence ID" value="GIZ01209.1"/>
    <property type="molecule type" value="Genomic_DNA"/>
</dbReference>
<dbReference type="Proteomes" id="UP001054945">
    <property type="component" value="Unassembled WGS sequence"/>
</dbReference>
<name>A0AAV4Y4X4_CAEEX</name>
<evidence type="ECO:0000256" key="3">
    <source>
        <dbReference type="ARBA" id="ARBA00022679"/>
    </source>
</evidence>
<dbReference type="GO" id="GO:0032259">
    <property type="term" value="P:methylation"/>
    <property type="evidence" value="ECO:0007669"/>
    <property type="project" value="UniProtKB-KW"/>
</dbReference>
<keyword evidence="4" id="KW-1133">Transmembrane helix</keyword>
<evidence type="ECO:0000259" key="5">
    <source>
        <dbReference type="Pfam" id="PF08241"/>
    </source>
</evidence>
<evidence type="ECO:0000313" key="6">
    <source>
        <dbReference type="EMBL" id="GIZ01209.1"/>
    </source>
</evidence>
<protein>
    <submittedName>
        <fullName evidence="6">Malonyl-CoA O-methyltransferase BioC</fullName>
    </submittedName>
</protein>
<dbReference type="GO" id="GO:0008757">
    <property type="term" value="F:S-adenosylmethionine-dependent methyltransferase activity"/>
    <property type="evidence" value="ECO:0007669"/>
    <property type="project" value="InterPro"/>
</dbReference>